<dbReference type="Gene3D" id="1.10.418.10">
    <property type="entry name" value="Calponin-like domain"/>
    <property type="match status" value="1"/>
</dbReference>
<dbReference type="GO" id="GO:0015031">
    <property type="term" value="P:protein transport"/>
    <property type="evidence" value="ECO:0007669"/>
    <property type="project" value="UniProtKB-KW"/>
</dbReference>
<evidence type="ECO:0000259" key="15">
    <source>
        <dbReference type="PROSITE" id="PS50021"/>
    </source>
</evidence>
<keyword evidence="6" id="KW-0493">Microtubule</keyword>
<evidence type="ECO:0000256" key="2">
    <source>
        <dbReference type="ARBA" id="ARBA00004555"/>
    </source>
</evidence>
<dbReference type="PANTHER" id="PTHR18947">
    <property type="entry name" value="HOOK PROTEINS"/>
    <property type="match status" value="1"/>
</dbReference>
<evidence type="ECO:0000256" key="4">
    <source>
        <dbReference type="ARBA" id="ARBA00022448"/>
    </source>
</evidence>
<feature type="coiled-coil region" evidence="13">
    <location>
        <begin position="464"/>
        <end position="491"/>
    </location>
</feature>
<evidence type="ECO:0000256" key="12">
    <source>
        <dbReference type="ARBA" id="ARBA00069408"/>
    </source>
</evidence>
<dbReference type="FunFam" id="1.10.418.10:FF:000215">
    <property type="entry name" value="Protein Hook homolog 3"/>
    <property type="match status" value="1"/>
</dbReference>
<feature type="compositionally biased region" description="Polar residues" evidence="14">
    <location>
        <begin position="655"/>
        <end position="674"/>
    </location>
</feature>
<accession>A0A673I6P5</accession>
<dbReference type="GO" id="GO:0030705">
    <property type="term" value="P:cytoskeleton-dependent intracellular transport"/>
    <property type="evidence" value="ECO:0007669"/>
    <property type="project" value="InterPro"/>
</dbReference>
<evidence type="ECO:0000256" key="13">
    <source>
        <dbReference type="SAM" id="Coils"/>
    </source>
</evidence>
<dbReference type="GO" id="GO:0031122">
    <property type="term" value="P:cytoplasmic microtubule organization"/>
    <property type="evidence" value="ECO:0007669"/>
    <property type="project" value="InterPro"/>
</dbReference>
<keyword evidence="17" id="KW-1185">Reference proteome</keyword>
<keyword evidence="7" id="KW-0653">Protein transport</keyword>
<dbReference type="InterPro" id="IPR043936">
    <property type="entry name" value="HOOK_N"/>
</dbReference>
<organism evidence="16 17">
    <name type="scientific">Sinocyclocheilus rhinocerous</name>
    <dbReference type="NCBI Taxonomy" id="307959"/>
    <lineage>
        <taxon>Eukaryota</taxon>
        <taxon>Metazoa</taxon>
        <taxon>Chordata</taxon>
        <taxon>Craniata</taxon>
        <taxon>Vertebrata</taxon>
        <taxon>Euteleostomi</taxon>
        <taxon>Actinopterygii</taxon>
        <taxon>Neopterygii</taxon>
        <taxon>Teleostei</taxon>
        <taxon>Ostariophysi</taxon>
        <taxon>Cypriniformes</taxon>
        <taxon>Cyprinidae</taxon>
        <taxon>Cyprininae</taxon>
        <taxon>Sinocyclocheilus</taxon>
    </lineage>
</organism>
<feature type="coiled-coil region" evidence="13">
    <location>
        <begin position="282"/>
        <end position="406"/>
    </location>
</feature>
<proteinExistence type="inferred from homology"/>
<comment type="subcellular location">
    <subcellularLocation>
        <location evidence="1">Cytoplasm</location>
        <location evidence="1">Cytoskeleton</location>
    </subcellularLocation>
    <subcellularLocation>
        <location evidence="2">Golgi apparatus</location>
    </subcellularLocation>
</comment>
<evidence type="ECO:0000256" key="1">
    <source>
        <dbReference type="ARBA" id="ARBA00004245"/>
    </source>
</evidence>
<evidence type="ECO:0000256" key="14">
    <source>
        <dbReference type="SAM" id="MobiDB-lite"/>
    </source>
</evidence>
<dbReference type="Proteomes" id="UP000472270">
    <property type="component" value="Unassembled WGS sequence"/>
</dbReference>
<evidence type="ECO:0000256" key="5">
    <source>
        <dbReference type="ARBA" id="ARBA00022490"/>
    </source>
</evidence>
<reference evidence="16" key="2">
    <citation type="submission" date="2025-09" db="UniProtKB">
        <authorList>
            <consortium name="Ensembl"/>
        </authorList>
    </citation>
    <scope>IDENTIFICATION</scope>
</reference>
<keyword evidence="10" id="KW-0206">Cytoskeleton</keyword>
<reference evidence="16" key="1">
    <citation type="submission" date="2025-08" db="UniProtKB">
        <authorList>
            <consortium name="Ensembl"/>
        </authorList>
    </citation>
    <scope>IDENTIFICATION</scope>
</reference>
<evidence type="ECO:0000256" key="8">
    <source>
        <dbReference type="ARBA" id="ARBA00023034"/>
    </source>
</evidence>
<dbReference type="SUPFAM" id="SSF116907">
    <property type="entry name" value="Hook domain"/>
    <property type="match status" value="1"/>
</dbReference>
<dbReference type="GO" id="GO:0005794">
    <property type="term" value="C:Golgi apparatus"/>
    <property type="evidence" value="ECO:0007669"/>
    <property type="project" value="UniProtKB-SubCell"/>
</dbReference>
<feature type="coiled-coil region" evidence="13">
    <location>
        <begin position="524"/>
        <end position="632"/>
    </location>
</feature>
<evidence type="ECO:0000313" key="17">
    <source>
        <dbReference type="Proteomes" id="UP000472270"/>
    </source>
</evidence>
<dbReference type="InterPro" id="IPR036872">
    <property type="entry name" value="CH_dom_sf"/>
</dbReference>
<dbReference type="PANTHER" id="PTHR18947:SF38">
    <property type="entry name" value="PROTEIN HOOK HOMOLOG 3"/>
    <property type="match status" value="1"/>
</dbReference>
<dbReference type="InterPro" id="IPR001715">
    <property type="entry name" value="CH_dom"/>
</dbReference>
<gene>
    <name evidence="16" type="primary">LOC107721033</name>
</gene>
<feature type="region of interest" description="Disordered" evidence="14">
    <location>
        <begin position="648"/>
        <end position="686"/>
    </location>
</feature>
<evidence type="ECO:0000256" key="7">
    <source>
        <dbReference type="ARBA" id="ARBA00022927"/>
    </source>
</evidence>
<dbReference type="InterPro" id="IPR008636">
    <property type="entry name" value="Hook_C"/>
</dbReference>
<dbReference type="GO" id="GO:0008017">
    <property type="term" value="F:microtubule binding"/>
    <property type="evidence" value="ECO:0007669"/>
    <property type="project" value="InterPro"/>
</dbReference>
<keyword evidence="5" id="KW-0963">Cytoplasm</keyword>
<feature type="domain" description="Calponin-homology (CH)" evidence="15">
    <location>
        <begin position="10"/>
        <end position="126"/>
    </location>
</feature>
<sequence>MSALETLGRVELCESLLTWIQTFAVEAPCSAVDEMTSGVAMAQVLQKIDGMYFTDAWISRIKPDVGDNWRLKISNLKKILKGILDYNHEVLGQQINDFTLPDVSLIAEHSDSAELGRMLQLILGCAVNCEQKQEYIQTIMMMEESVQHVVMTAIQELMSKESPVSSGNDSYVDLDRQLKKTVEDLNDALATKEEIAQRCHELDMQVCAVIKSSLLAENQVLMERLNQSDSIEDLNSPAGRAQTDPRQDGPKPSSGITLLRADLRPRASESIAQSLKDEMDVLRHSSDKVSKLEAQVEVYKKKLEDLGDLRRQVKLLEEKNTSYMQNTVTLEEDLRKANAARGQLETYKRQVVELQNKLSEESKKADKMEFEYKRVKEKVDSLQKEKDRLRTERDSLKETIEELRCVKAQESQLTSGLVPLGSNEPSDLLSAEIVTPEFRERLIRLQHENKMLKLAQEGSDNEQIALLQSLLEDANSRKNELETENRLVNQRLLQGQSQVEELQKSLQEHGSKAEDVSPTVQEKLMDATNELQKKSAAIEELENKHSSNQRIEELEDALKKKDEDMKQMEERYKKYLEKAKSVIRTLDPKQNQGSAPEVQALKTQVHERERMLISLQKEYDKLSSQKDQEEKLIVSAWYNMGMALQKKAAEERLASTGSGQSFLARQRQATSSRRTYPGHVQPTAAR</sequence>
<dbReference type="GO" id="GO:0005874">
    <property type="term" value="C:microtubule"/>
    <property type="evidence" value="ECO:0007669"/>
    <property type="project" value="UniProtKB-KW"/>
</dbReference>
<dbReference type="GO" id="GO:0005813">
    <property type="term" value="C:centrosome"/>
    <property type="evidence" value="ECO:0007669"/>
    <property type="project" value="TreeGrafter"/>
</dbReference>
<evidence type="ECO:0000256" key="10">
    <source>
        <dbReference type="ARBA" id="ARBA00023212"/>
    </source>
</evidence>
<evidence type="ECO:0000256" key="11">
    <source>
        <dbReference type="ARBA" id="ARBA00059999"/>
    </source>
</evidence>
<dbReference type="PROSITE" id="PS50021">
    <property type="entry name" value="CH"/>
    <property type="match status" value="1"/>
</dbReference>
<dbReference type="Pfam" id="PF05622">
    <property type="entry name" value="HOOK"/>
    <property type="match status" value="1"/>
</dbReference>
<feature type="region of interest" description="Disordered" evidence="14">
    <location>
        <begin position="229"/>
        <end position="256"/>
    </location>
</feature>
<dbReference type="GO" id="GO:0051959">
    <property type="term" value="F:dynein light intermediate chain binding"/>
    <property type="evidence" value="ECO:0007669"/>
    <property type="project" value="TreeGrafter"/>
</dbReference>
<comment type="similarity">
    <text evidence="3">Belongs to the hook family.</text>
</comment>
<evidence type="ECO:0000256" key="3">
    <source>
        <dbReference type="ARBA" id="ARBA00006946"/>
    </source>
</evidence>
<name>A0A673I6P5_9TELE</name>
<keyword evidence="8" id="KW-0333">Golgi apparatus</keyword>
<dbReference type="Ensembl" id="ENSSRHT00000035454.1">
    <property type="protein sequence ID" value="ENSSRHP00000034451.1"/>
    <property type="gene ID" value="ENSSRHG00000016977.1"/>
</dbReference>
<keyword evidence="9 13" id="KW-0175">Coiled coil</keyword>
<protein>
    <recommendedName>
        <fullName evidence="12">Protein Hook homolog 3</fullName>
    </recommendedName>
</protein>
<evidence type="ECO:0000313" key="16">
    <source>
        <dbReference type="Ensembl" id="ENSSRHP00000034451.1"/>
    </source>
</evidence>
<evidence type="ECO:0000256" key="6">
    <source>
        <dbReference type="ARBA" id="ARBA00022701"/>
    </source>
</evidence>
<dbReference type="AlphaFoldDB" id="A0A673I6P5"/>
<keyword evidence="4" id="KW-0813">Transport</keyword>
<evidence type="ECO:0000256" key="9">
    <source>
        <dbReference type="ARBA" id="ARBA00023054"/>
    </source>
</evidence>
<dbReference type="Pfam" id="PF19047">
    <property type="entry name" value="HOOK_N"/>
    <property type="match status" value="1"/>
</dbReference>
<comment type="function">
    <text evidence="11">Acts as an adapter protein linking the dynein motor complex to various cargos and converts dynein from a non-processive to a highly processive motor in the presence of dynactin. Facilitates the interaction between dynein and dynactin and activates dynein processivity (the ability to move along a microtubule for a long distance without falling off the track). Predominantly recruits 2 dyneins, which increases both the force and speed of the microtubule motor. Component of the FTS/Hook/FHIP complex (FHF complex). The FHF complex may function to promote vesicle trafficking and/or fusion via the homotypic vesicular protein sorting complex (the HOPS complex). May regulate clearance of endocytosed receptors such as MSR1. Participates in defining the architecture and localization of the Golgi complex. FHF complex promotes the distribution of AP-4 complex to the perinuclear area of the cell.</text>
</comment>